<dbReference type="InterPro" id="IPR051313">
    <property type="entry name" value="Bact_iron-sidero_bind"/>
</dbReference>
<dbReference type="Proteomes" id="UP000267798">
    <property type="component" value="Unassembled WGS sequence"/>
</dbReference>
<evidence type="ECO:0000256" key="4">
    <source>
        <dbReference type="ARBA" id="ARBA00022729"/>
    </source>
</evidence>
<dbReference type="Pfam" id="PF01497">
    <property type="entry name" value="Peripla_BP_2"/>
    <property type="match status" value="1"/>
</dbReference>
<evidence type="ECO:0000256" key="3">
    <source>
        <dbReference type="ARBA" id="ARBA00022448"/>
    </source>
</evidence>
<dbReference type="Gene3D" id="3.40.50.1980">
    <property type="entry name" value="Nitrogenase molybdenum iron protein domain"/>
    <property type="match status" value="2"/>
</dbReference>
<dbReference type="PANTHER" id="PTHR30532:SF26">
    <property type="entry name" value="IRON(3+)-HYDROXAMATE-BINDING PROTEIN FHUD"/>
    <property type="match status" value="1"/>
</dbReference>
<protein>
    <submittedName>
        <fullName evidence="7">Fe3+-citrate ABC transporter substrate-binding protein</fullName>
    </submittedName>
</protein>
<evidence type="ECO:0000313" key="8">
    <source>
        <dbReference type="Proteomes" id="UP000267798"/>
    </source>
</evidence>
<evidence type="ECO:0000256" key="1">
    <source>
        <dbReference type="ARBA" id="ARBA00004196"/>
    </source>
</evidence>
<proteinExistence type="inferred from homology"/>
<evidence type="ECO:0000256" key="2">
    <source>
        <dbReference type="ARBA" id="ARBA00008814"/>
    </source>
</evidence>
<dbReference type="OrthoDB" id="2241086at2"/>
<keyword evidence="4 5" id="KW-0732">Signal</keyword>
<comment type="similarity">
    <text evidence="2">Belongs to the bacterial solute-binding protein 8 family.</text>
</comment>
<evidence type="ECO:0000259" key="6">
    <source>
        <dbReference type="PROSITE" id="PS50983"/>
    </source>
</evidence>
<name>A0A3A6PEL1_9BACL</name>
<reference evidence="7 8" key="1">
    <citation type="submission" date="2018-09" db="EMBL/GenBank/DDBJ databases">
        <title>Paenibacillus aracenensis nov. sp. isolated from a cave in southern Spain.</title>
        <authorList>
            <person name="Jurado V."/>
            <person name="Gutierrez-Patricio S."/>
            <person name="Gonzalez-Pimentel J.L."/>
            <person name="Miller A.Z."/>
            <person name="Laiz L."/>
            <person name="Saiz-Jimenez C."/>
        </authorList>
    </citation>
    <scope>NUCLEOTIDE SEQUENCE [LARGE SCALE GENOMIC DNA]</scope>
    <source>
        <strain evidence="7 8">JCM 19203</strain>
    </source>
</reference>
<dbReference type="PANTHER" id="PTHR30532">
    <property type="entry name" value="IRON III DICITRATE-BINDING PERIPLASMIC PROTEIN"/>
    <property type="match status" value="1"/>
</dbReference>
<evidence type="ECO:0000256" key="5">
    <source>
        <dbReference type="SAM" id="SignalP"/>
    </source>
</evidence>
<dbReference type="GO" id="GO:0030288">
    <property type="term" value="C:outer membrane-bounded periplasmic space"/>
    <property type="evidence" value="ECO:0007669"/>
    <property type="project" value="TreeGrafter"/>
</dbReference>
<dbReference type="InterPro" id="IPR002491">
    <property type="entry name" value="ABC_transptr_periplasmic_BD"/>
</dbReference>
<keyword evidence="8" id="KW-1185">Reference proteome</keyword>
<gene>
    <name evidence="7" type="ORF">D3P09_07720</name>
</gene>
<dbReference type="EMBL" id="QXQB01000002">
    <property type="protein sequence ID" value="RJX39327.1"/>
    <property type="molecule type" value="Genomic_DNA"/>
</dbReference>
<dbReference type="SUPFAM" id="SSF53807">
    <property type="entry name" value="Helical backbone' metal receptor"/>
    <property type="match status" value="1"/>
</dbReference>
<feature type="domain" description="Fe/B12 periplasmic-binding" evidence="6">
    <location>
        <begin position="63"/>
        <end position="320"/>
    </location>
</feature>
<dbReference type="AlphaFoldDB" id="A0A3A6PEL1"/>
<keyword evidence="3" id="KW-0813">Transport</keyword>
<dbReference type="GO" id="GO:1901678">
    <property type="term" value="P:iron coordination entity transport"/>
    <property type="evidence" value="ECO:0007669"/>
    <property type="project" value="UniProtKB-ARBA"/>
</dbReference>
<sequence>MQKAKRYVGFISLFTALNIILSACGSGGSTAPSNGSDNESSESSPATRIVKTVNGDLEIPAEPKRVVAQGYMATLLALGVKPVGAPFWDIESPHVQGLVDGIEDIGTIDSSSIEKILSLQPDLIVTLSNDKQIYEQLSKIAPTVVYTYDTFKDARDEIREFGKLLGKEEEAEAWVADFNETVKAAKAQIEGIIGKDETVTVMGGFDKGLYIYASGVWRGVQAVYSHLELTPPPRVQEMIEAGKDLEKVSFELVPEFAGDYIFLDSPQEGLLDREGSVWNTLDAVKQNRVFDLDGDYFWPYDPIAIKAQVQKVADMLQEWKKLK</sequence>
<dbReference type="PROSITE" id="PS50983">
    <property type="entry name" value="FE_B12_PBP"/>
    <property type="match status" value="1"/>
</dbReference>
<organism evidence="7 8">
    <name type="scientific">Paenibacillus pinisoli</name>
    <dbReference type="NCBI Taxonomy" id="1276110"/>
    <lineage>
        <taxon>Bacteria</taxon>
        <taxon>Bacillati</taxon>
        <taxon>Bacillota</taxon>
        <taxon>Bacilli</taxon>
        <taxon>Bacillales</taxon>
        <taxon>Paenibacillaceae</taxon>
        <taxon>Paenibacillus</taxon>
    </lineage>
</organism>
<feature type="chain" id="PRO_5039233403" evidence="5">
    <location>
        <begin position="26"/>
        <end position="323"/>
    </location>
</feature>
<dbReference type="RefSeq" id="WP_120108706.1">
    <property type="nucleotide sequence ID" value="NZ_QXQB01000002.1"/>
</dbReference>
<dbReference type="PROSITE" id="PS51257">
    <property type="entry name" value="PROKAR_LIPOPROTEIN"/>
    <property type="match status" value="1"/>
</dbReference>
<feature type="signal peptide" evidence="5">
    <location>
        <begin position="1"/>
        <end position="25"/>
    </location>
</feature>
<comment type="caution">
    <text evidence="7">The sequence shown here is derived from an EMBL/GenBank/DDBJ whole genome shotgun (WGS) entry which is preliminary data.</text>
</comment>
<accession>A0A3A6PEL1</accession>
<comment type="subcellular location">
    <subcellularLocation>
        <location evidence="1">Cell envelope</location>
    </subcellularLocation>
</comment>
<evidence type="ECO:0000313" key="7">
    <source>
        <dbReference type="EMBL" id="RJX39327.1"/>
    </source>
</evidence>